<dbReference type="PANTHER" id="PTHR16305:SF35">
    <property type="entry name" value="TRANSCRIPTIONAL ACTIVATOR DOMAIN"/>
    <property type="match status" value="1"/>
</dbReference>
<organism evidence="5 6">
    <name type="scientific">Dactylosporangium darangshiense</name>
    <dbReference type="NCBI Taxonomy" id="579108"/>
    <lineage>
        <taxon>Bacteria</taxon>
        <taxon>Bacillati</taxon>
        <taxon>Actinomycetota</taxon>
        <taxon>Actinomycetes</taxon>
        <taxon>Micromonosporales</taxon>
        <taxon>Micromonosporaceae</taxon>
        <taxon>Dactylosporangium</taxon>
    </lineage>
</organism>
<evidence type="ECO:0000256" key="2">
    <source>
        <dbReference type="ARBA" id="ARBA00022840"/>
    </source>
</evidence>
<dbReference type="SMART" id="SM00421">
    <property type="entry name" value="HTH_LUXR"/>
    <property type="match status" value="1"/>
</dbReference>
<reference evidence="6" key="1">
    <citation type="journal article" date="2019" name="Int. J. Syst. Evol. Microbiol.">
        <title>The Global Catalogue of Microorganisms (GCM) 10K type strain sequencing project: providing services to taxonomists for standard genome sequencing and annotation.</title>
        <authorList>
            <consortium name="The Broad Institute Genomics Platform"/>
            <consortium name="The Broad Institute Genome Sequencing Center for Infectious Disease"/>
            <person name="Wu L."/>
            <person name="Ma J."/>
        </authorList>
    </citation>
    <scope>NUCLEOTIDE SEQUENCE [LARGE SCALE GENOMIC DNA]</scope>
    <source>
        <strain evidence="6">JCM 17441</strain>
    </source>
</reference>
<dbReference type="PANTHER" id="PTHR16305">
    <property type="entry name" value="TESTICULAR SOLUBLE ADENYLYL CYCLASE"/>
    <property type="match status" value="1"/>
</dbReference>
<dbReference type="CDD" id="cd06170">
    <property type="entry name" value="LuxR_C_like"/>
    <property type="match status" value="1"/>
</dbReference>
<keyword evidence="6" id="KW-1185">Reference proteome</keyword>
<protein>
    <submittedName>
        <fullName evidence="5">Helix-turn-helix transcriptional regulator</fullName>
    </submittedName>
</protein>
<dbReference type="InterPro" id="IPR000792">
    <property type="entry name" value="Tscrpt_reg_LuxR_C"/>
</dbReference>
<proteinExistence type="predicted"/>
<dbReference type="Gene3D" id="1.25.40.10">
    <property type="entry name" value="Tetratricopeptide repeat domain"/>
    <property type="match status" value="2"/>
</dbReference>
<dbReference type="Proteomes" id="UP001500620">
    <property type="component" value="Unassembled WGS sequence"/>
</dbReference>
<evidence type="ECO:0000313" key="5">
    <source>
        <dbReference type="EMBL" id="GAA4242971.1"/>
    </source>
</evidence>
<feature type="domain" description="HTH luxR-type" evidence="4">
    <location>
        <begin position="890"/>
        <end position="955"/>
    </location>
</feature>
<feature type="region of interest" description="Disordered" evidence="3">
    <location>
        <begin position="873"/>
        <end position="896"/>
    </location>
</feature>
<dbReference type="PROSITE" id="PS50043">
    <property type="entry name" value="HTH_LUXR_2"/>
    <property type="match status" value="1"/>
</dbReference>
<dbReference type="InterPro" id="IPR016032">
    <property type="entry name" value="Sig_transdc_resp-reg_C-effctor"/>
</dbReference>
<keyword evidence="2" id="KW-0067">ATP-binding</keyword>
<dbReference type="SUPFAM" id="SSF46894">
    <property type="entry name" value="C-terminal effector domain of the bipartite response regulators"/>
    <property type="match status" value="1"/>
</dbReference>
<dbReference type="Gene3D" id="3.40.50.300">
    <property type="entry name" value="P-loop containing nucleotide triphosphate hydrolases"/>
    <property type="match status" value="1"/>
</dbReference>
<evidence type="ECO:0000256" key="3">
    <source>
        <dbReference type="SAM" id="MobiDB-lite"/>
    </source>
</evidence>
<dbReference type="InterPro" id="IPR027417">
    <property type="entry name" value="P-loop_NTPase"/>
</dbReference>
<keyword evidence="1" id="KW-0547">Nucleotide-binding</keyword>
<evidence type="ECO:0000313" key="6">
    <source>
        <dbReference type="Proteomes" id="UP001500620"/>
    </source>
</evidence>
<comment type="caution">
    <text evidence="5">The sequence shown here is derived from an EMBL/GenBank/DDBJ whole genome shotgun (WGS) entry which is preliminary data.</text>
</comment>
<dbReference type="PRINTS" id="PR00038">
    <property type="entry name" value="HTHLUXR"/>
</dbReference>
<dbReference type="InterPro" id="IPR036388">
    <property type="entry name" value="WH-like_DNA-bd_sf"/>
</dbReference>
<dbReference type="RefSeq" id="WP_345119794.1">
    <property type="nucleotide sequence ID" value="NZ_BAABAT010000001.1"/>
</dbReference>
<dbReference type="EMBL" id="BAABAT010000001">
    <property type="protein sequence ID" value="GAA4242971.1"/>
    <property type="molecule type" value="Genomic_DNA"/>
</dbReference>
<dbReference type="SUPFAM" id="SSF52540">
    <property type="entry name" value="P-loop containing nucleoside triphosphate hydrolases"/>
    <property type="match status" value="1"/>
</dbReference>
<accession>A0ABP8CSQ1</accession>
<evidence type="ECO:0000256" key="1">
    <source>
        <dbReference type="ARBA" id="ARBA00022741"/>
    </source>
</evidence>
<dbReference type="InterPro" id="IPR041664">
    <property type="entry name" value="AAA_16"/>
</dbReference>
<evidence type="ECO:0000259" key="4">
    <source>
        <dbReference type="PROSITE" id="PS50043"/>
    </source>
</evidence>
<dbReference type="InterPro" id="IPR011990">
    <property type="entry name" value="TPR-like_helical_dom_sf"/>
</dbReference>
<gene>
    <name evidence="5" type="ORF">GCM10022255_000070</name>
</gene>
<dbReference type="Pfam" id="PF00196">
    <property type="entry name" value="GerE"/>
    <property type="match status" value="1"/>
</dbReference>
<dbReference type="Gene3D" id="1.10.10.10">
    <property type="entry name" value="Winged helix-like DNA-binding domain superfamily/Winged helix DNA-binding domain"/>
    <property type="match status" value="1"/>
</dbReference>
<dbReference type="SUPFAM" id="SSF48452">
    <property type="entry name" value="TPR-like"/>
    <property type="match status" value="2"/>
</dbReference>
<dbReference type="Pfam" id="PF13191">
    <property type="entry name" value="AAA_16"/>
    <property type="match status" value="1"/>
</dbReference>
<sequence length="962" mass="103030">MDSEDPGDGPSRYGASRFVGRAEELGAIDASLRGLLRGETSAVFVTGDVGVGKTRLLAEAAERMRAAGAVVLEGVCVGPNLGNALLYPVRNALARRDDRAARELLRYIGELDGRGDRIGAVLDGVSTGLCRVAAGRPLALVIDNLQWVDATTGGLLLHLHAGLGGQPLMLLAALRLDGLPQQHRVARTIAELRRQPSVKVLDLPPLARSETADLADAITGRALSAEESDRLWYRSGGNPFLVEALARGLRDGLDDVPPSIREIVAEQIEALPRDAVHVVKALSAAAGPVSHQLLATVLDIGDDRLEKAVDATVRQRVLCADGDGYRFQVELFKEVAEPRLLPGERRRFHRRYAEAIQASASADAKLAALAEHWWEAGQPEPAWRCAVAAGERAEAEHRYAEAGVSWALALRVLDEAPDADLPRAERPAVVRAAARAAHRSGDPEQALAMLDKLAPEPGRPVWWYISRARSLTSSGRAAQARDEYELALSAADCGPAERADAMARLADLLVQLGQYGMARVRATEALELAGGLPDAVSSKVLAGVALGFSQAYLDDPVAGRATVERALEIARRDGDPADVARAYLRLAELLTGPLNELEAGVEAARQGAALAERSGVGRAFGTRLLAAAANGLFRLGDWAEAGKVVDEAERLRPAGTAAVDLLLARCRLALGRGDLAGAARDLTAVETLTAGGNANHELTLATLHAGLAIWEGRYDDARRAIRRGRESFDVRTDDVMVFVVILWHGLRAEAEAGTADRDEVAALEVVAGYLRLDRNASAVPVRLGIDGYLALCNGEMSRIRRTPDPETWRAAADIWRDRRHLYPLAYALLRLADAWFAGGTDRTAATAALREAHAITARLGAVPLAQEAEKLARSARVSLEPSQQQPPKAAGGPLDDLTPRELQVLELLADGRTYREIGELLFISPRTAEKHGASASAKLGVRGKYQLGLLYQQHARGRRAAE</sequence>
<name>A0ABP8CSQ1_9ACTN</name>